<evidence type="ECO:0000313" key="2">
    <source>
        <dbReference type="Proteomes" id="UP000886844"/>
    </source>
</evidence>
<reference evidence="1" key="1">
    <citation type="journal article" date="2021" name="PeerJ">
        <title>Extensive microbial diversity within the chicken gut microbiome revealed by metagenomics and culture.</title>
        <authorList>
            <person name="Gilroy R."/>
            <person name="Ravi A."/>
            <person name="Getino M."/>
            <person name="Pursley I."/>
            <person name="Horton D.L."/>
            <person name="Alikhan N.F."/>
            <person name="Baker D."/>
            <person name="Gharbi K."/>
            <person name="Hall N."/>
            <person name="Watson M."/>
            <person name="Adriaenssens E.M."/>
            <person name="Foster-Nyarko E."/>
            <person name="Jarju S."/>
            <person name="Secka A."/>
            <person name="Antonio M."/>
            <person name="Oren A."/>
            <person name="Chaudhuri R.R."/>
            <person name="La Ragione R."/>
            <person name="Hildebrand F."/>
            <person name="Pallen M.J."/>
        </authorList>
    </citation>
    <scope>NUCLEOTIDE SEQUENCE</scope>
    <source>
        <strain evidence="1">5134</strain>
    </source>
</reference>
<reference evidence="1" key="2">
    <citation type="submission" date="2021-04" db="EMBL/GenBank/DDBJ databases">
        <authorList>
            <person name="Gilroy R."/>
        </authorList>
    </citation>
    <scope>NUCLEOTIDE SEQUENCE</scope>
    <source>
        <strain evidence="1">5134</strain>
    </source>
</reference>
<dbReference type="InterPro" id="IPR036388">
    <property type="entry name" value="WH-like_DNA-bd_sf"/>
</dbReference>
<sequence>MEKCNQPIAENARRLYAELRHSGRSTIPELESRTGLPTAELLLALGWLAREERIGRNGTEIYPLDSEFYF</sequence>
<proteinExistence type="predicted"/>
<protein>
    <submittedName>
        <fullName evidence="1">Winged helix-turn-helix domain-containing protein</fullName>
    </submittedName>
</protein>
<dbReference type="AlphaFoldDB" id="A0A9D2CCE0"/>
<comment type="caution">
    <text evidence="1">The sequence shown here is derived from an EMBL/GenBank/DDBJ whole genome shotgun (WGS) entry which is preliminary data.</text>
</comment>
<evidence type="ECO:0000313" key="1">
    <source>
        <dbReference type="EMBL" id="HIY68465.1"/>
    </source>
</evidence>
<gene>
    <name evidence="1" type="ORF">H9828_03505</name>
</gene>
<name>A0A9D2CCE0_9BACT</name>
<dbReference type="InterPro" id="IPR019707">
    <property type="entry name" value="DUF2582"/>
</dbReference>
<accession>A0A9D2CCE0</accession>
<dbReference type="Pfam" id="PF10771">
    <property type="entry name" value="DUF2582"/>
    <property type="match status" value="1"/>
</dbReference>
<dbReference type="EMBL" id="DXDA01000028">
    <property type="protein sequence ID" value="HIY68465.1"/>
    <property type="molecule type" value="Genomic_DNA"/>
</dbReference>
<organism evidence="1 2">
    <name type="scientific">Candidatus Alistipes intestinigallinarum</name>
    <dbReference type="NCBI Taxonomy" id="2838440"/>
    <lineage>
        <taxon>Bacteria</taxon>
        <taxon>Pseudomonadati</taxon>
        <taxon>Bacteroidota</taxon>
        <taxon>Bacteroidia</taxon>
        <taxon>Bacteroidales</taxon>
        <taxon>Rikenellaceae</taxon>
        <taxon>Alistipes</taxon>
    </lineage>
</organism>
<dbReference type="Gene3D" id="1.10.10.10">
    <property type="entry name" value="Winged helix-like DNA-binding domain superfamily/Winged helix DNA-binding domain"/>
    <property type="match status" value="1"/>
</dbReference>
<dbReference type="Proteomes" id="UP000886844">
    <property type="component" value="Unassembled WGS sequence"/>
</dbReference>